<dbReference type="EMBL" id="MHOS01000042">
    <property type="protein sequence ID" value="OGZ67190.1"/>
    <property type="molecule type" value="Genomic_DNA"/>
</dbReference>
<reference evidence="2 3" key="1">
    <citation type="journal article" date="2016" name="Nat. Commun.">
        <title>Thousands of microbial genomes shed light on interconnected biogeochemical processes in an aquifer system.</title>
        <authorList>
            <person name="Anantharaman K."/>
            <person name="Brown C.T."/>
            <person name="Hug L.A."/>
            <person name="Sharon I."/>
            <person name="Castelle C.J."/>
            <person name="Probst A.J."/>
            <person name="Thomas B.C."/>
            <person name="Singh A."/>
            <person name="Wilkins M.J."/>
            <person name="Karaoz U."/>
            <person name="Brodie E.L."/>
            <person name="Williams K.H."/>
            <person name="Hubbard S.S."/>
            <person name="Banfield J.F."/>
        </authorList>
    </citation>
    <scope>NUCLEOTIDE SEQUENCE [LARGE SCALE GENOMIC DNA]</scope>
</reference>
<comment type="caution">
    <text evidence="2">The sequence shown here is derived from an EMBL/GenBank/DDBJ whole genome shotgun (WGS) entry which is preliminary data.</text>
</comment>
<dbReference type="AlphaFoldDB" id="A0A1G2HYB8"/>
<feature type="compositionally biased region" description="Polar residues" evidence="1">
    <location>
        <begin position="21"/>
        <end position="32"/>
    </location>
</feature>
<dbReference type="Proteomes" id="UP000176421">
    <property type="component" value="Unassembled WGS sequence"/>
</dbReference>
<evidence type="ECO:0000313" key="2">
    <source>
        <dbReference type="EMBL" id="OGZ67190.1"/>
    </source>
</evidence>
<sequence>MSNSLVQPQNELNTLPVLPTSEENSGLSNDNHYVNVDDDSIHSPAYSNSVPAGATAQCRDGTYSFSQHRSGTCSHHGGVAQWL</sequence>
<gene>
    <name evidence="2" type="ORF">A3D35_03620</name>
</gene>
<dbReference type="InterPro" id="IPR022236">
    <property type="entry name" value="DUF3761"/>
</dbReference>
<protein>
    <recommendedName>
        <fullName evidence="4">DUF3761 domain-containing protein</fullName>
    </recommendedName>
</protein>
<feature type="region of interest" description="Disordered" evidence="1">
    <location>
        <begin position="1"/>
        <end position="49"/>
    </location>
</feature>
<evidence type="ECO:0000313" key="3">
    <source>
        <dbReference type="Proteomes" id="UP000176421"/>
    </source>
</evidence>
<organism evidence="2 3">
    <name type="scientific">Candidatus Staskawiczbacteria bacterium RIFCSPHIGHO2_02_FULL_34_9</name>
    <dbReference type="NCBI Taxonomy" id="1802206"/>
    <lineage>
        <taxon>Bacteria</taxon>
        <taxon>Candidatus Staskawicziibacteriota</taxon>
    </lineage>
</organism>
<dbReference type="Pfam" id="PF12587">
    <property type="entry name" value="DUF3761"/>
    <property type="match status" value="1"/>
</dbReference>
<feature type="compositionally biased region" description="Polar residues" evidence="1">
    <location>
        <begin position="1"/>
        <end position="13"/>
    </location>
</feature>
<evidence type="ECO:0008006" key="4">
    <source>
        <dbReference type="Google" id="ProtNLM"/>
    </source>
</evidence>
<dbReference type="STRING" id="1802206.A3D35_03620"/>
<accession>A0A1G2HYB8</accession>
<name>A0A1G2HYB8_9BACT</name>
<evidence type="ECO:0000256" key="1">
    <source>
        <dbReference type="SAM" id="MobiDB-lite"/>
    </source>
</evidence>
<proteinExistence type="predicted"/>